<dbReference type="RefSeq" id="WP_225697590.1">
    <property type="nucleotide sequence ID" value="NZ_JAIXNE010000002.1"/>
</dbReference>
<dbReference type="PANTHER" id="PTHR48111:SF17">
    <property type="entry name" value="TRANSCRIPTIONAL REGULATORY PROTEIN YPDB"/>
    <property type="match status" value="1"/>
</dbReference>
<comment type="caution">
    <text evidence="7">The sequence shown here is derived from an EMBL/GenBank/DDBJ whole genome shotgun (WGS) entry which is preliminary data.</text>
</comment>
<evidence type="ECO:0000313" key="7">
    <source>
        <dbReference type="EMBL" id="MCA6076777.1"/>
    </source>
</evidence>
<protein>
    <submittedName>
        <fullName evidence="7">Response regulator transcription factor</fullName>
    </submittedName>
</protein>
<sequence length="235" mass="27024">MKYIIVDDEHYAHDVIKGYCEQMEHLQFVKSCYDAIEALNILKSEQVDLIFLDLNMPKISGFDFLKTLSKPPKVIVTTAYKEFAVEGYELDIVDYLLKPVSFERFIKAINKIDSVDANKAMSRSVLSNDREDENRIFLRSNKSYIQVDLKTILFVESTGNYCKVVTLDSEIVIRDKISNVIKTLPSDNFFQVHKSFIVSKSQINSIEGNRIMIRNYEVPIGKSFKLNVNRILSGS</sequence>
<evidence type="ECO:0000256" key="1">
    <source>
        <dbReference type="ARBA" id="ARBA00023125"/>
    </source>
</evidence>
<dbReference type="Proteomes" id="UP001139409">
    <property type="component" value="Unassembled WGS sequence"/>
</dbReference>
<dbReference type="InterPro" id="IPR001789">
    <property type="entry name" value="Sig_transdc_resp-reg_receiver"/>
</dbReference>
<dbReference type="Gene3D" id="2.40.50.1020">
    <property type="entry name" value="LytTr DNA-binding domain"/>
    <property type="match status" value="1"/>
</dbReference>
<keyword evidence="1" id="KW-0238">DNA-binding</keyword>
<reference evidence="7" key="1">
    <citation type="submission" date="2021-09" db="EMBL/GenBank/DDBJ databases">
        <title>Fulvivirga sp. isolated from coastal sediment.</title>
        <authorList>
            <person name="Yu H."/>
        </authorList>
    </citation>
    <scope>NUCLEOTIDE SEQUENCE</scope>
    <source>
        <strain evidence="7">1062</strain>
    </source>
</reference>
<dbReference type="Pfam" id="PF00072">
    <property type="entry name" value="Response_reg"/>
    <property type="match status" value="1"/>
</dbReference>
<gene>
    <name evidence="5" type="ORF">LDX50_06310</name>
    <name evidence="6" type="ORF">LDX50_12280</name>
    <name evidence="7" type="ORF">LDX50_18000</name>
</gene>
<dbReference type="Gene3D" id="3.40.50.2300">
    <property type="match status" value="1"/>
</dbReference>
<dbReference type="AlphaFoldDB" id="A0A9X1HV64"/>
<accession>A0A9X1HV64</accession>
<dbReference type="InterPro" id="IPR011006">
    <property type="entry name" value="CheY-like_superfamily"/>
</dbReference>
<proteinExistence type="predicted"/>
<dbReference type="PROSITE" id="PS50110">
    <property type="entry name" value="RESPONSE_REGULATORY"/>
    <property type="match status" value="1"/>
</dbReference>
<evidence type="ECO:0000313" key="5">
    <source>
        <dbReference type="EMBL" id="MCA6074472.1"/>
    </source>
</evidence>
<dbReference type="SUPFAM" id="SSF52172">
    <property type="entry name" value="CheY-like"/>
    <property type="match status" value="1"/>
</dbReference>
<dbReference type="GO" id="GO:0006355">
    <property type="term" value="P:regulation of DNA-templated transcription"/>
    <property type="evidence" value="ECO:0007669"/>
    <property type="project" value="TreeGrafter"/>
</dbReference>
<dbReference type="SMART" id="SM00448">
    <property type="entry name" value="REC"/>
    <property type="match status" value="1"/>
</dbReference>
<evidence type="ECO:0000256" key="2">
    <source>
        <dbReference type="PROSITE-ProRule" id="PRU00169"/>
    </source>
</evidence>
<name>A0A9X1HV64_9BACT</name>
<evidence type="ECO:0000313" key="8">
    <source>
        <dbReference type="Proteomes" id="UP001139409"/>
    </source>
</evidence>
<feature type="domain" description="HTH LytTR-type" evidence="4">
    <location>
        <begin position="136"/>
        <end position="234"/>
    </location>
</feature>
<keyword evidence="8" id="KW-1185">Reference proteome</keyword>
<dbReference type="GO" id="GO:0005829">
    <property type="term" value="C:cytosol"/>
    <property type="evidence" value="ECO:0007669"/>
    <property type="project" value="TreeGrafter"/>
</dbReference>
<organism evidence="7 8">
    <name type="scientific">Fulvivirga sedimenti</name>
    <dbReference type="NCBI Taxonomy" id="2879465"/>
    <lineage>
        <taxon>Bacteria</taxon>
        <taxon>Pseudomonadati</taxon>
        <taxon>Bacteroidota</taxon>
        <taxon>Cytophagia</taxon>
        <taxon>Cytophagales</taxon>
        <taxon>Fulvivirgaceae</taxon>
        <taxon>Fulvivirga</taxon>
    </lineage>
</organism>
<evidence type="ECO:0000313" key="6">
    <source>
        <dbReference type="EMBL" id="MCA6075649.1"/>
    </source>
</evidence>
<dbReference type="PROSITE" id="PS50930">
    <property type="entry name" value="HTH_LYTTR"/>
    <property type="match status" value="1"/>
</dbReference>
<evidence type="ECO:0000259" key="4">
    <source>
        <dbReference type="PROSITE" id="PS50930"/>
    </source>
</evidence>
<dbReference type="GO" id="GO:0000156">
    <property type="term" value="F:phosphorelay response regulator activity"/>
    <property type="evidence" value="ECO:0007669"/>
    <property type="project" value="TreeGrafter"/>
</dbReference>
<dbReference type="SMART" id="SM00850">
    <property type="entry name" value="LytTR"/>
    <property type="match status" value="1"/>
</dbReference>
<dbReference type="GO" id="GO:0032993">
    <property type="term" value="C:protein-DNA complex"/>
    <property type="evidence" value="ECO:0007669"/>
    <property type="project" value="TreeGrafter"/>
</dbReference>
<feature type="domain" description="Response regulatory" evidence="3">
    <location>
        <begin position="2"/>
        <end position="113"/>
    </location>
</feature>
<dbReference type="InterPro" id="IPR007492">
    <property type="entry name" value="LytTR_DNA-bd_dom"/>
</dbReference>
<dbReference type="EMBL" id="JAIXNE010000004">
    <property type="protein sequence ID" value="MCA6076777.1"/>
    <property type="molecule type" value="Genomic_DNA"/>
</dbReference>
<evidence type="ECO:0000259" key="3">
    <source>
        <dbReference type="PROSITE" id="PS50110"/>
    </source>
</evidence>
<dbReference type="Pfam" id="PF04397">
    <property type="entry name" value="LytTR"/>
    <property type="match status" value="1"/>
</dbReference>
<feature type="modified residue" description="4-aspartylphosphate" evidence="2">
    <location>
        <position position="53"/>
    </location>
</feature>
<keyword evidence="2" id="KW-0597">Phosphoprotein</keyword>
<dbReference type="InterPro" id="IPR039420">
    <property type="entry name" value="WalR-like"/>
</dbReference>
<dbReference type="EMBL" id="JAIXNE010000002">
    <property type="protein sequence ID" value="MCA6074472.1"/>
    <property type="molecule type" value="Genomic_DNA"/>
</dbReference>
<dbReference type="PANTHER" id="PTHR48111">
    <property type="entry name" value="REGULATOR OF RPOS"/>
    <property type="match status" value="1"/>
</dbReference>
<dbReference type="EMBL" id="JAIXNE010000003">
    <property type="protein sequence ID" value="MCA6075649.1"/>
    <property type="molecule type" value="Genomic_DNA"/>
</dbReference>
<dbReference type="GO" id="GO:0000976">
    <property type="term" value="F:transcription cis-regulatory region binding"/>
    <property type="evidence" value="ECO:0007669"/>
    <property type="project" value="TreeGrafter"/>
</dbReference>